<dbReference type="Gene3D" id="3.30.559.10">
    <property type="entry name" value="Chloramphenicol acetyltransferase-like domain"/>
    <property type="match status" value="1"/>
</dbReference>
<dbReference type="InterPro" id="IPR050317">
    <property type="entry name" value="Plant_Fungal_Acyltransferase"/>
</dbReference>
<dbReference type="EMBL" id="JAJJMB010008884">
    <property type="protein sequence ID" value="KAI3919434.1"/>
    <property type="molecule type" value="Genomic_DNA"/>
</dbReference>
<dbReference type="PANTHER" id="PTHR31642:SF13">
    <property type="entry name" value="AGMATINE HYDROXYCINNAMOYLTRANSFERASE 1"/>
    <property type="match status" value="1"/>
</dbReference>
<evidence type="ECO:0000256" key="1">
    <source>
        <dbReference type="ARBA" id="ARBA00009861"/>
    </source>
</evidence>
<accession>A0AAD4XK30</accession>
<dbReference type="Proteomes" id="UP001202328">
    <property type="component" value="Unassembled WGS sequence"/>
</dbReference>
<evidence type="ECO:0000313" key="2">
    <source>
        <dbReference type="EMBL" id="KAI3919434.1"/>
    </source>
</evidence>
<reference evidence="2" key="1">
    <citation type="submission" date="2022-04" db="EMBL/GenBank/DDBJ databases">
        <title>A functionally conserved STORR gene fusion in Papaver species that diverged 16.8 million years ago.</title>
        <authorList>
            <person name="Catania T."/>
        </authorList>
    </citation>
    <scope>NUCLEOTIDE SEQUENCE</scope>
    <source>
        <strain evidence="2">S-188037</strain>
    </source>
</reference>
<dbReference type="GO" id="GO:0016747">
    <property type="term" value="F:acyltransferase activity, transferring groups other than amino-acyl groups"/>
    <property type="evidence" value="ECO:0007669"/>
    <property type="project" value="TreeGrafter"/>
</dbReference>
<comment type="caution">
    <text evidence="2">The sequence shown here is derived from an EMBL/GenBank/DDBJ whole genome shotgun (WGS) entry which is preliminary data.</text>
</comment>
<dbReference type="Pfam" id="PF02458">
    <property type="entry name" value="Transferase"/>
    <property type="match status" value="1"/>
</dbReference>
<keyword evidence="3" id="KW-1185">Reference proteome</keyword>
<dbReference type="PANTHER" id="PTHR31642">
    <property type="entry name" value="TRICHOTHECENE 3-O-ACETYLTRANSFERASE"/>
    <property type="match status" value="1"/>
</dbReference>
<proteinExistence type="inferred from homology"/>
<dbReference type="AlphaFoldDB" id="A0AAD4XK30"/>
<comment type="similarity">
    <text evidence="1">Belongs to the plant acyltransferase family.</text>
</comment>
<protein>
    <submittedName>
        <fullName evidence="2">Uncharacterized protein</fullName>
    </submittedName>
</protein>
<dbReference type="InterPro" id="IPR023213">
    <property type="entry name" value="CAT-like_dom_sf"/>
</dbReference>
<gene>
    <name evidence="2" type="ORF">MKW98_030145</name>
</gene>
<sequence length="235" mass="26602">MSIKVEQLSSKLVGPTYKVMNTNLSLTSLSILQFDRLTDDEHVPILYAYRPQNPSNQTLEQGLQKALSEYREFAGRFGSSDNGERVILLNDEGMRFIEASANCTLDEVIPFKSSTLLSFNPCEEDIEELALVQLTRFTCGSLILSFSSNHMVADGSFVSQFMVSWGQACRGFPIHQLPFHNRNIFPPRDPPKVVYDHESNEVGKRQINQKDNKPPYLGEDVIHHKAHFTPELIAK</sequence>
<organism evidence="2 3">
    <name type="scientific">Papaver atlanticum</name>
    <dbReference type="NCBI Taxonomy" id="357466"/>
    <lineage>
        <taxon>Eukaryota</taxon>
        <taxon>Viridiplantae</taxon>
        <taxon>Streptophyta</taxon>
        <taxon>Embryophyta</taxon>
        <taxon>Tracheophyta</taxon>
        <taxon>Spermatophyta</taxon>
        <taxon>Magnoliopsida</taxon>
        <taxon>Ranunculales</taxon>
        <taxon>Papaveraceae</taxon>
        <taxon>Papaveroideae</taxon>
        <taxon>Papaver</taxon>
    </lineage>
</organism>
<name>A0AAD4XK30_9MAGN</name>
<evidence type="ECO:0000313" key="3">
    <source>
        <dbReference type="Proteomes" id="UP001202328"/>
    </source>
</evidence>